<dbReference type="Proteomes" id="UP001055879">
    <property type="component" value="Linkage Group LG08"/>
</dbReference>
<evidence type="ECO:0000313" key="1">
    <source>
        <dbReference type="EMBL" id="KAI3707037.1"/>
    </source>
</evidence>
<comment type="caution">
    <text evidence="1">The sequence shown here is derived from an EMBL/GenBank/DDBJ whole genome shotgun (WGS) entry which is preliminary data.</text>
</comment>
<sequence>MKKRGRDEEEGRFRATKRRLALIYSWRWSLRPIYSPTDVANFFTESSIPNYFTDFQSLLFTAIALEISFSYRNFKTKEKINEP</sequence>
<proteinExistence type="predicted"/>
<keyword evidence="2" id="KW-1185">Reference proteome</keyword>
<protein>
    <submittedName>
        <fullName evidence="1">Uncharacterized protein</fullName>
    </submittedName>
</protein>
<organism evidence="1 2">
    <name type="scientific">Arctium lappa</name>
    <name type="common">Greater burdock</name>
    <name type="synonym">Lappa major</name>
    <dbReference type="NCBI Taxonomy" id="4217"/>
    <lineage>
        <taxon>Eukaryota</taxon>
        <taxon>Viridiplantae</taxon>
        <taxon>Streptophyta</taxon>
        <taxon>Embryophyta</taxon>
        <taxon>Tracheophyta</taxon>
        <taxon>Spermatophyta</taxon>
        <taxon>Magnoliopsida</taxon>
        <taxon>eudicotyledons</taxon>
        <taxon>Gunneridae</taxon>
        <taxon>Pentapetalae</taxon>
        <taxon>asterids</taxon>
        <taxon>campanulids</taxon>
        <taxon>Asterales</taxon>
        <taxon>Asteraceae</taxon>
        <taxon>Carduoideae</taxon>
        <taxon>Cardueae</taxon>
        <taxon>Arctiinae</taxon>
        <taxon>Arctium</taxon>
    </lineage>
</organism>
<reference evidence="2" key="1">
    <citation type="journal article" date="2022" name="Mol. Ecol. Resour.">
        <title>The genomes of chicory, endive, great burdock and yacon provide insights into Asteraceae palaeo-polyploidization history and plant inulin production.</title>
        <authorList>
            <person name="Fan W."/>
            <person name="Wang S."/>
            <person name="Wang H."/>
            <person name="Wang A."/>
            <person name="Jiang F."/>
            <person name="Liu H."/>
            <person name="Zhao H."/>
            <person name="Xu D."/>
            <person name="Zhang Y."/>
        </authorList>
    </citation>
    <scope>NUCLEOTIDE SEQUENCE [LARGE SCALE GENOMIC DNA]</scope>
    <source>
        <strain evidence="2">cv. Niubang</strain>
    </source>
</reference>
<accession>A0ACB9AB17</accession>
<reference evidence="1 2" key="2">
    <citation type="journal article" date="2022" name="Mol. Ecol. Resour.">
        <title>The genomes of chicory, endive, great burdock and yacon provide insights into Asteraceae paleo-polyploidization history and plant inulin production.</title>
        <authorList>
            <person name="Fan W."/>
            <person name="Wang S."/>
            <person name="Wang H."/>
            <person name="Wang A."/>
            <person name="Jiang F."/>
            <person name="Liu H."/>
            <person name="Zhao H."/>
            <person name="Xu D."/>
            <person name="Zhang Y."/>
        </authorList>
    </citation>
    <scope>NUCLEOTIDE SEQUENCE [LARGE SCALE GENOMIC DNA]</scope>
    <source>
        <strain evidence="2">cv. Niubang</strain>
    </source>
</reference>
<dbReference type="EMBL" id="CM042054">
    <property type="protein sequence ID" value="KAI3707037.1"/>
    <property type="molecule type" value="Genomic_DNA"/>
</dbReference>
<gene>
    <name evidence="1" type="ORF">L6452_25206</name>
</gene>
<evidence type="ECO:0000313" key="2">
    <source>
        <dbReference type="Proteomes" id="UP001055879"/>
    </source>
</evidence>
<name>A0ACB9AB17_ARCLA</name>